<feature type="domain" description="EcxA zinc-binding" evidence="2">
    <location>
        <begin position="426"/>
        <end position="725"/>
    </location>
</feature>
<dbReference type="OrthoDB" id="9776599at2"/>
<dbReference type="InterPro" id="IPR032534">
    <property type="entry name" value="EcxA_zinc-bd"/>
</dbReference>
<dbReference type="PANTHER" id="PTHR38478">
    <property type="entry name" value="PEPTIDASE M1A AND M12B"/>
    <property type="match status" value="1"/>
</dbReference>
<organism evidence="5 6">
    <name type="scientific">Pseudoprevotella muciniphila</name>
    <dbReference type="NCBI Taxonomy" id="2133944"/>
    <lineage>
        <taxon>Bacteria</taxon>
        <taxon>Pseudomonadati</taxon>
        <taxon>Bacteroidota</taxon>
        <taxon>Bacteroidia</taxon>
        <taxon>Bacteroidales</taxon>
        <taxon>Prevotellaceae</taxon>
        <taxon>Pseudoprevotella</taxon>
    </lineage>
</organism>
<dbReference type="GO" id="GO:0008237">
    <property type="term" value="F:metallopeptidase activity"/>
    <property type="evidence" value="ECO:0007669"/>
    <property type="project" value="InterPro"/>
</dbReference>
<evidence type="ECO:0000259" key="3">
    <source>
        <dbReference type="Pfam" id="PF17148"/>
    </source>
</evidence>
<accession>A0A5P8E9M5</accession>
<gene>
    <name evidence="5" type="ORF">C7Y71_002470</name>
</gene>
<reference evidence="5 6" key="1">
    <citation type="submission" date="2018-11" db="EMBL/GenBank/DDBJ databases">
        <authorList>
            <person name="Na S.W."/>
            <person name="Baik M."/>
        </authorList>
    </citation>
    <scope>NUCLEOTIDE SEQUENCE [LARGE SCALE GENOMIC DNA]</scope>
    <source>
        <strain evidence="5 6">E39</strain>
    </source>
</reference>
<dbReference type="InterPro" id="IPR024079">
    <property type="entry name" value="MetalloPept_cat_dom_sf"/>
</dbReference>
<evidence type="ECO:0000256" key="1">
    <source>
        <dbReference type="SAM" id="MobiDB-lite"/>
    </source>
</evidence>
<dbReference type="InterPro" id="IPR033413">
    <property type="entry name" value="DUF5117"/>
</dbReference>
<dbReference type="Gene3D" id="3.40.390.10">
    <property type="entry name" value="Collagenase (Catalytic Domain)"/>
    <property type="match status" value="1"/>
</dbReference>
<protein>
    <submittedName>
        <fullName evidence="5">DUF5117 domain-containing protein</fullName>
    </submittedName>
</protein>
<dbReference type="AlphaFoldDB" id="A0A5P8E9M5"/>
<evidence type="ECO:0000313" key="5">
    <source>
        <dbReference type="EMBL" id="QFQ13676.1"/>
    </source>
</evidence>
<sequence length="812" mass="92418">MPTAAFAQNEKPVEKKTEAPAAPKAAKKVEKKKEKKSAQPKKGQPTQAAKPSTPPPAQAKSGLFGVAKQGDDYFFDIPDTILGKRILATVRFISTPADLKLYGGELVNQQTVYWEKTPNNHLALRSDPYVTMADKYDEINKAVTTSNENPIIGSFKIEQGAGKGASRIKVTQFLLSDNGALTLSKNTKTNTGAASLMPQQSYIEEINTFPLNTEVKMVTTWMAPSGRTPSASMTGKLTFRLNVSFVQLPDKPMQRRLFDPRVGYFTDGFTLYSDDQQRVANKRFITRWRLEPKNEEDAERMKRGELVEPKKQIVYYIDPATPKQWRKYLIAGVEDWQEAFEQAGFKNAIVAKEWPDSDKTMSMEDARYSVIRYLASDIPNAYGPQVHDPRTGEILESHICWYHNVMKLVHDWYMVQAGTLDEAAQKMKFDEELMGQLIRFVSSHEVGHTLGLRHNFGSSSTVPVEKLRDKAWVEEHGHTPSIMDYARFNYVAQPEDGIERVGIFPRIGDYDKWAIKWGYSPMWDAFDDESDHRELEKLVQDNLAKDRRLWFGDGEMRRGDPRCQTEDLGDDAILASHYGILNLKRQMKNVPEWSYDATDIYNTNAREVYNTIISQFNRYMGHVMGNIGGVYYDFKTVDESGDVYQNTPAEKQRAALNFVAEQVFSEPTWMIEEDYVNRFTNNPHTLTINVGNGVVNSLMSRLEILNSAYPAKDFLDDMTRLLITEKEGQDTEYIRMLQSTYVSTLCNSFKQMQVTSKARPATYSMLRKLSKMFKAQPNNDHYASLADYIERVLDYSSSVPAATAQPSRPATR</sequence>
<dbReference type="InterPro" id="IPR033428">
    <property type="entry name" value="DUF5118"/>
</dbReference>
<dbReference type="KEGG" id="alq:C7Y71_002470"/>
<dbReference type="Proteomes" id="UP000249375">
    <property type="component" value="Chromosome"/>
</dbReference>
<dbReference type="CDD" id="cd04276">
    <property type="entry name" value="ZnMc_MMP_like_2"/>
    <property type="match status" value="1"/>
</dbReference>
<dbReference type="Pfam" id="PF17162">
    <property type="entry name" value="DUF5118"/>
    <property type="match status" value="1"/>
</dbReference>
<proteinExistence type="predicted"/>
<dbReference type="InterPro" id="IPR034032">
    <property type="entry name" value="Zn_MMP-like_bac"/>
</dbReference>
<dbReference type="Pfam" id="PF16313">
    <property type="entry name" value="DUF4953"/>
    <property type="match status" value="1"/>
</dbReference>
<evidence type="ECO:0000259" key="4">
    <source>
        <dbReference type="Pfam" id="PF17162"/>
    </source>
</evidence>
<dbReference type="PANTHER" id="PTHR38478:SF1">
    <property type="entry name" value="ZINC DEPENDENT METALLOPROTEASE DOMAIN LIPOPROTEIN"/>
    <property type="match status" value="1"/>
</dbReference>
<evidence type="ECO:0000313" key="6">
    <source>
        <dbReference type="Proteomes" id="UP000249375"/>
    </source>
</evidence>
<dbReference type="SUPFAM" id="SSF55486">
    <property type="entry name" value="Metalloproteases ('zincins'), catalytic domain"/>
    <property type="match status" value="1"/>
</dbReference>
<dbReference type="Pfam" id="PF17148">
    <property type="entry name" value="DUF5117"/>
    <property type="match status" value="1"/>
</dbReference>
<feature type="region of interest" description="Disordered" evidence="1">
    <location>
        <begin position="1"/>
        <end position="62"/>
    </location>
</feature>
<dbReference type="EMBL" id="CP033459">
    <property type="protein sequence ID" value="QFQ13676.1"/>
    <property type="molecule type" value="Genomic_DNA"/>
</dbReference>
<feature type="domain" description="DUF5118" evidence="4">
    <location>
        <begin position="57"/>
        <end position="94"/>
    </location>
</feature>
<keyword evidence="6" id="KW-1185">Reference proteome</keyword>
<name>A0A5P8E9M5_9BACT</name>
<feature type="domain" description="DUF5117" evidence="3">
    <location>
        <begin position="104"/>
        <end position="293"/>
    </location>
</feature>
<evidence type="ECO:0000259" key="2">
    <source>
        <dbReference type="Pfam" id="PF16313"/>
    </source>
</evidence>